<evidence type="ECO:0000313" key="3">
    <source>
        <dbReference type="Proteomes" id="UP000580910"/>
    </source>
</evidence>
<dbReference type="PANTHER" id="PTHR31126">
    <property type="entry name" value="TYROSINE-PROTEIN PHOSPHATASE"/>
    <property type="match status" value="1"/>
</dbReference>
<dbReference type="EC" id="3.1.3.48" evidence="2"/>
<evidence type="ECO:0000313" key="2">
    <source>
        <dbReference type="EMBL" id="MBA8805813.1"/>
    </source>
</evidence>
<dbReference type="EMBL" id="JACGXA010000003">
    <property type="protein sequence ID" value="MBA8805813.1"/>
    <property type="molecule type" value="Genomic_DNA"/>
</dbReference>
<dbReference type="InterPro" id="IPR026893">
    <property type="entry name" value="Tyr/Ser_Pase_IphP-type"/>
</dbReference>
<keyword evidence="2" id="KW-0378">Hydrolase</keyword>
<dbReference type="AlphaFoldDB" id="A0A7W3PBK1"/>
<organism evidence="2 3">
    <name type="scientific">Nocardioides ginsengisegetis</name>
    <dbReference type="NCBI Taxonomy" id="661491"/>
    <lineage>
        <taxon>Bacteria</taxon>
        <taxon>Bacillati</taxon>
        <taxon>Actinomycetota</taxon>
        <taxon>Actinomycetes</taxon>
        <taxon>Propionibacteriales</taxon>
        <taxon>Nocardioidaceae</taxon>
        <taxon>Nocardioides</taxon>
    </lineage>
</organism>
<accession>A0A7W3PBK1</accession>
<dbReference type="PANTHER" id="PTHR31126:SF1">
    <property type="entry name" value="TYROSINE SPECIFIC PROTEIN PHOSPHATASES DOMAIN-CONTAINING PROTEIN"/>
    <property type="match status" value="1"/>
</dbReference>
<name>A0A7W3PBK1_9ACTN</name>
<dbReference type="InterPro" id="IPR029021">
    <property type="entry name" value="Prot-tyrosine_phosphatase-like"/>
</dbReference>
<keyword evidence="3" id="KW-1185">Reference proteome</keyword>
<dbReference type="PROSITE" id="PS00383">
    <property type="entry name" value="TYR_PHOSPHATASE_1"/>
    <property type="match status" value="1"/>
</dbReference>
<proteinExistence type="inferred from homology"/>
<dbReference type="RefSeq" id="WP_182541831.1">
    <property type="nucleotide sequence ID" value="NZ_JACGXA010000003.1"/>
</dbReference>
<comment type="caution">
    <text evidence="2">The sequence shown here is derived from an EMBL/GenBank/DDBJ whole genome shotgun (WGS) entry which is preliminary data.</text>
</comment>
<protein>
    <submittedName>
        <fullName evidence="2">Protein-tyrosine phosphatase</fullName>
        <ecNumber evidence="2">3.1.3.48</ecNumber>
    </submittedName>
</protein>
<evidence type="ECO:0000256" key="1">
    <source>
        <dbReference type="ARBA" id="ARBA00009580"/>
    </source>
</evidence>
<dbReference type="InterPro" id="IPR016130">
    <property type="entry name" value="Tyr_Pase_AS"/>
</dbReference>
<gene>
    <name evidence="2" type="ORF">FB382_004158</name>
</gene>
<dbReference type="GO" id="GO:0004725">
    <property type="term" value="F:protein tyrosine phosphatase activity"/>
    <property type="evidence" value="ECO:0007669"/>
    <property type="project" value="UniProtKB-EC"/>
</dbReference>
<dbReference type="Pfam" id="PF13350">
    <property type="entry name" value="Y_phosphatase3"/>
    <property type="match status" value="1"/>
</dbReference>
<dbReference type="SUPFAM" id="SSF52799">
    <property type="entry name" value="(Phosphotyrosine protein) phosphatases II"/>
    <property type="match status" value="1"/>
</dbReference>
<reference evidence="2 3" key="1">
    <citation type="submission" date="2020-07" db="EMBL/GenBank/DDBJ databases">
        <title>Sequencing the genomes of 1000 actinobacteria strains.</title>
        <authorList>
            <person name="Klenk H.-P."/>
        </authorList>
    </citation>
    <scope>NUCLEOTIDE SEQUENCE [LARGE SCALE GENOMIC DNA]</scope>
    <source>
        <strain evidence="2 3">DSM 21349</strain>
    </source>
</reference>
<dbReference type="Gene3D" id="3.90.190.10">
    <property type="entry name" value="Protein tyrosine phosphatase superfamily"/>
    <property type="match status" value="1"/>
</dbReference>
<comment type="similarity">
    <text evidence="1">Belongs to the protein-tyrosine phosphatase family.</text>
</comment>
<dbReference type="Proteomes" id="UP000580910">
    <property type="component" value="Unassembled WGS sequence"/>
</dbReference>
<sequence>MTREPDAERDAEREAGSDAGLARELLRLASADNFRDVAGAGAGHPTVDGGHVRPGVFYRSNELQLTDEDVLSLTGLGLTRIHDLRVAEETGAHPDAVVPGATWHGFPVLGIPMEEIASLGSPEAAIDMMERIYAGFVADPDCRAAFGAMFEQLAEPDGPQLFHCTAGKDRTGWAAALLLHLAGVPEEIVLADYLATNEHAASSRATYLEIVSSAMGEHLVETYERVLVADEAYLAQAYFAVAASYGSLHAYLTEGLGLSDGVLDALRAKLTG</sequence>